<dbReference type="InterPro" id="IPR004839">
    <property type="entry name" value="Aminotransferase_I/II_large"/>
</dbReference>
<dbReference type="SUPFAM" id="SSF53383">
    <property type="entry name" value="PLP-dependent transferases"/>
    <property type="match status" value="1"/>
</dbReference>
<dbReference type="PANTHER" id="PTHR46577:SF1">
    <property type="entry name" value="HTH-TYPE TRANSCRIPTIONAL REGULATORY PROTEIN GABR"/>
    <property type="match status" value="1"/>
</dbReference>
<organism evidence="7 8">
    <name type="scientific">Aeromicrobium phoceense</name>
    <dbReference type="NCBI Taxonomy" id="2754045"/>
    <lineage>
        <taxon>Bacteria</taxon>
        <taxon>Bacillati</taxon>
        <taxon>Actinomycetota</taxon>
        <taxon>Actinomycetes</taxon>
        <taxon>Propionibacteriales</taxon>
        <taxon>Nocardioidaceae</taxon>
        <taxon>Aeromicrobium</taxon>
    </lineage>
</organism>
<keyword evidence="7" id="KW-0808">Transferase</keyword>
<dbReference type="EMBL" id="JACEOG010000001">
    <property type="protein sequence ID" value="MBA4608619.1"/>
    <property type="molecule type" value="Genomic_DNA"/>
</dbReference>
<dbReference type="CDD" id="cd00609">
    <property type="entry name" value="AAT_like"/>
    <property type="match status" value="1"/>
</dbReference>
<dbReference type="CDD" id="cd07377">
    <property type="entry name" value="WHTH_GntR"/>
    <property type="match status" value="1"/>
</dbReference>
<evidence type="ECO:0000313" key="7">
    <source>
        <dbReference type="EMBL" id="MBA4608619.1"/>
    </source>
</evidence>
<keyword evidence="3" id="KW-0805">Transcription regulation</keyword>
<dbReference type="GO" id="GO:0003700">
    <property type="term" value="F:DNA-binding transcription factor activity"/>
    <property type="evidence" value="ECO:0007669"/>
    <property type="project" value="InterPro"/>
</dbReference>
<evidence type="ECO:0000259" key="6">
    <source>
        <dbReference type="PROSITE" id="PS50949"/>
    </source>
</evidence>
<evidence type="ECO:0000256" key="5">
    <source>
        <dbReference type="ARBA" id="ARBA00023163"/>
    </source>
</evidence>
<dbReference type="Proteomes" id="UP000550354">
    <property type="component" value="Unassembled WGS sequence"/>
</dbReference>
<dbReference type="Gene3D" id="3.40.640.10">
    <property type="entry name" value="Type I PLP-dependent aspartate aminotransferase-like (Major domain)"/>
    <property type="match status" value="1"/>
</dbReference>
<dbReference type="Pfam" id="PF00392">
    <property type="entry name" value="GntR"/>
    <property type="match status" value="1"/>
</dbReference>
<dbReference type="PROSITE" id="PS50949">
    <property type="entry name" value="HTH_GNTR"/>
    <property type="match status" value="1"/>
</dbReference>
<evidence type="ECO:0000256" key="4">
    <source>
        <dbReference type="ARBA" id="ARBA00023125"/>
    </source>
</evidence>
<comment type="similarity">
    <text evidence="1">In the C-terminal section; belongs to the class-I pyridoxal-phosphate-dependent aminotransferase family.</text>
</comment>
<reference evidence="7 8" key="1">
    <citation type="submission" date="2020-07" db="EMBL/GenBank/DDBJ databases">
        <title>Draft genome and description of Aeromicrobium phoceense strain Marseille-Q0843 isolated from healthy skin swab.</title>
        <authorList>
            <person name="Boxberger M."/>
            <person name="La Scola B."/>
        </authorList>
    </citation>
    <scope>NUCLEOTIDE SEQUENCE [LARGE SCALE GENOMIC DNA]</scope>
    <source>
        <strain evidence="7 8">Marseille-Q0843</strain>
    </source>
</reference>
<dbReference type="SMART" id="SM00345">
    <property type="entry name" value="HTH_GNTR"/>
    <property type="match status" value="1"/>
</dbReference>
<dbReference type="GO" id="GO:0030170">
    <property type="term" value="F:pyridoxal phosphate binding"/>
    <property type="evidence" value="ECO:0007669"/>
    <property type="project" value="InterPro"/>
</dbReference>
<dbReference type="InterPro" id="IPR036388">
    <property type="entry name" value="WH-like_DNA-bd_sf"/>
</dbReference>
<protein>
    <submittedName>
        <fullName evidence="7">PLP-dependent aminotransferase family protein</fullName>
    </submittedName>
</protein>
<gene>
    <name evidence="7" type="ORF">H1W00_09045</name>
</gene>
<evidence type="ECO:0000256" key="2">
    <source>
        <dbReference type="ARBA" id="ARBA00022898"/>
    </source>
</evidence>
<dbReference type="InterPro" id="IPR015421">
    <property type="entry name" value="PyrdxlP-dep_Trfase_major"/>
</dbReference>
<evidence type="ECO:0000313" key="8">
    <source>
        <dbReference type="Proteomes" id="UP000550354"/>
    </source>
</evidence>
<evidence type="ECO:0000256" key="1">
    <source>
        <dbReference type="ARBA" id="ARBA00005384"/>
    </source>
</evidence>
<dbReference type="Pfam" id="PF00155">
    <property type="entry name" value="Aminotran_1_2"/>
    <property type="match status" value="1"/>
</dbReference>
<accession>A0A838XAV6</accession>
<dbReference type="GO" id="GO:0008483">
    <property type="term" value="F:transaminase activity"/>
    <property type="evidence" value="ECO:0007669"/>
    <property type="project" value="UniProtKB-KW"/>
</dbReference>
<evidence type="ECO:0000256" key="3">
    <source>
        <dbReference type="ARBA" id="ARBA00023015"/>
    </source>
</evidence>
<dbReference type="RefSeq" id="WP_181755406.1">
    <property type="nucleotide sequence ID" value="NZ_JACEOG010000001.1"/>
</dbReference>
<dbReference type="AlphaFoldDB" id="A0A838XAV6"/>
<proteinExistence type="inferred from homology"/>
<keyword evidence="8" id="KW-1185">Reference proteome</keyword>
<keyword evidence="2" id="KW-0663">Pyridoxal phosphate</keyword>
<dbReference type="PRINTS" id="PR00035">
    <property type="entry name" value="HTHGNTR"/>
</dbReference>
<keyword evidence="5" id="KW-0804">Transcription</keyword>
<keyword evidence="7" id="KW-0032">Aminotransferase</keyword>
<sequence length="481" mass="51037">MASAPPLSARRLAAMLGPSESGSGPAYRRLATQIRGAVMDGRIPTGTTLPSERSLAEATGLSRTTTTRAYEVLRESRLVRTRQGSGTTVELPVGAAGSTSMLARSPRHDGIALTAAASEAPDGFAALIQRAMTSLPALLATDGYLPDGLPVLRERLAARYTRDGLPTDPDQIVVTTGAQSALSLLVSVLVRPRDRVLVEGCGYPHSFDLVSRAGARLMPLPTGEDPWPVEEIARLAPAASLALLVVDFHNPTGRLMPSATRREVAGILQRAGVTTIVDETLRDVSLGDTPLPEHYAVHDPGAVLVGSAAKSLWGGLRIGWIRAPRSLVPRLVQARMIRDLGTAALDQLVMATALEDGDLDLAARRAELRHRRDTLIAAVESRLPDWSITRPDGGLTCWATLPAPLSSALVAVAEDEGLTLTPGPRFFATNPAAGERRLRLPYALGPDLLEDAVERLARAWDRVTSGQSGTARDPDAVDLIA</sequence>
<dbReference type="InterPro" id="IPR000524">
    <property type="entry name" value="Tscrpt_reg_HTH_GntR"/>
</dbReference>
<dbReference type="GO" id="GO:0003677">
    <property type="term" value="F:DNA binding"/>
    <property type="evidence" value="ECO:0007669"/>
    <property type="project" value="UniProtKB-KW"/>
</dbReference>
<dbReference type="InterPro" id="IPR051446">
    <property type="entry name" value="HTH_trans_reg/aminotransferase"/>
</dbReference>
<dbReference type="InterPro" id="IPR015424">
    <property type="entry name" value="PyrdxlP-dep_Trfase"/>
</dbReference>
<dbReference type="Gene3D" id="1.10.10.10">
    <property type="entry name" value="Winged helix-like DNA-binding domain superfamily/Winged helix DNA-binding domain"/>
    <property type="match status" value="1"/>
</dbReference>
<dbReference type="PANTHER" id="PTHR46577">
    <property type="entry name" value="HTH-TYPE TRANSCRIPTIONAL REGULATORY PROTEIN GABR"/>
    <property type="match status" value="1"/>
</dbReference>
<dbReference type="SUPFAM" id="SSF46785">
    <property type="entry name" value="Winged helix' DNA-binding domain"/>
    <property type="match status" value="1"/>
</dbReference>
<dbReference type="InterPro" id="IPR036390">
    <property type="entry name" value="WH_DNA-bd_sf"/>
</dbReference>
<comment type="caution">
    <text evidence="7">The sequence shown here is derived from an EMBL/GenBank/DDBJ whole genome shotgun (WGS) entry which is preliminary data.</text>
</comment>
<name>A0A838XAV6_9ACTN</name>
<feature type="domain" description="HTH gntR-type" evidence="6">
    <location>
        <begin position="24"/>
        <end position="92"/>
    </location>
</feature>
<keyword evidence="4" id="KW-0238">DNA-binding</keyword>